<dbReference type="Gene3D" id="1.20.1050.20">
    <property type="entry name" value="STAT transcription factor, all-alpha domain"/>
    <property type="match status" value="1"/>
</dbReference>
<keyword evidence="8" id="KW-0804">Transcription</keyword>
<keyword evidence="6" id="KW-0805">Transcription regulation</keyword>
<reference evidence="12" key="1">
    <citation type="submission" date="2025-08" db="UniProtKB">
        <authorList>
            <consortium name="Ensembl"/>
        </authorList>
    </citation>
    <scope>IDENTIFICATION</scope>
</reference>
<dbReference type="Gene3D" id="1.10.532.10">
    <property type="entry name" value="STAT transcription factor, N-terminal domain"/>
    <property type="match status" value="1"/>
</dbReference>
<dbReference type="GO" id="GO:0003677">
    <property type="term" value="F:DNA binding"/>
    <property type="evidence" value="ECO:0007669"/>
    <property type="project" value="UniProtKB-KW"/>
</dbReference>
<dbReference type="InterPro" id="IPR036535">
    <property type="entry name" value="STAT_N_sf"/>
</dbReference>
<evidence type="ECO:0000256" key="2">
    <source>
        <dbReference type="ARBA" id="ARBA00004496"/>
    </source>
</evidence>
<comment type="subcellular location">
    <subcellularLocation>
        <location evidence="2">Cytoplasm</location>
    </subcellularLocation>
    <subcellularLocation>
        <location evidence="1">Nucleus</location>
    </subcellularLocation>
</comment>
<dbReference type="InterPro" id="IPR013801">
    <property type="entry name" value="STAT_TF_DNA-bd"/>
</dbReference>
<dbReference type="InterPro" id="IPR012345">
    <property type="entry name" value="STAT_TF_DNA-bd_N"/>
</dbReference>
<dbReference type="Pfam" id="PF01017">
    <property type="entry name" value="STAT_alpha"/>
    <property type="match status" value="1"/>
</dbReference>
<dbReference type="PANTHER" id="PTHR11801">
    <property type="entry name" value="SIGNAL TRANSDUCER AND ACTIVATOR OF TRANSCRIPTION"/>
    <property type="match status" value="1"/>
</dbReference>
<feature type="domain" description="STAT transcription factor protein interaction" evidence="11">
    <location>
        <begin position="2"/>
        <end position="122"/>
    </location>
</feature>
<dbReference type="FunFam" id="1.10.532.10:FF:000001">
    <property type="entry name" value="Signal transducer and activator of transcription"/>
    <property type="match status" value="1"/>
</dbReference>
<keyword evidence="9" id="KW-0539">Nucleus</keyword>
<dbReference type="GO" id="GO:0005737">
    <property type="term" value="C:cytoplasm"/>
    <property type="evidence" value="ECO:0007669"/>
    <property type="project" value="UniProtKB-SubCell"/>
</dbReference>
<dbReference type="Pfam" id="PF02865">
    <property type="entry name" value="STAT_int"/>
    <property type="match status" value="1"/>
</dbReference>
<evidence type="ECO:0000313" key="12">
    <source>
        <dbReference type="Ensembl" id="ENSPLAP00000015298.1"/>
    </source>
</evidence>
<dbReference type="Pfam" id="PF02864">
    <property type="entry name" value="STAT_bind"/>
    <property type="match status" value="1"/>
</dbReference>
<dbReference type="STRING" id="48699.ENSPLAP00000015298"/>
<evidence type="ECO:0000256" key="7">
    <source>
        <dbReference type="ARBA" id="ARBA00023125"/>
    </source>
</evidence>
<dbReference type="SUPFAM" id="SSF49417">
    <property type="entry name" value="p53-like transcription factors"/>
    <property type="match status" value="1"/>
</dbReference>
<dbReference type="SUPFAM" id="SSF47655">
    <property type="entry name" value="STAT"/>
    <property type="match status" value="1"/>
</dbReference>
<protein>
    <submittedName>
        <fullName evidence="12">Signal transducer and activator of transcription 1a</fullName>
    </submittedName>
</protein>
<evidence type="ECO:0000256" key="9">
    <source>
        <dbReference type="ARBA" id="ARBA00023242"/>
    </source>
</evidence>
<evidence type="ECO:0000256" key="6">
    <source>
        <dbReference type="ARBA" id="ARBA00023015"/>
    </source>
</evidence>
<evidence type="ECO:0000256" key="5">
    <source>
        <dbReference type="ARBA" id="ARBA00022999"/>
    </source>
</evidence>
<keyword evidence="3" id="KW-0963">Cytoplasm</keyword>
<keyword evidence="4" id="KW-0597">Phosphoprotein</keyword>
<feature type="coiled-coil region" evidence="10">
    <location>
        <begin position="146"/>
        <end position="173"/>
    </location>
</feature>
<proteinExistence type="predicted"/>
<keyword evidence="10" id="KW-0175">Coiled coil</keyword>
<dbReference type="GO" id="GO:0007165">
    <property type="term" value="P:signal transduction"/>
    <property type="evidence" value="ECO:0007669"/>
    <property type="project" value="InterPro"/>
</dbReference>
<evidence type="ECO:0000256" key="1">
    <source>
        <dbReference type="ARBA" id="ARBA00004123"/>
    </source>
</evidence>
<evidence type="ECO:0000256" key="10">
    <source>
        <dbReference type="SAM" id="Coils"/>
    </source>
</evidence>
<dbReference type="GO" id="GO:0005634">
    <property type="term" value="C:nucleus"/>
    <property type="evidence" value="ECO:0007669"/>
    <property type="project" value="UniProtKB-SubCell"/>
</dbReference>
<reference evidence="12" key="2">
    <citation type="submission" date="2025-09" db="UniProtKB">
        <authorList>
            <consortium name="Ensembl"/>
        </authorList>
    </citation>
    <scope>IDENTIFICATION</scope>
</reference>
<dbReference type="InterPro" id="IPR013800">
    <property type="entry name" value="STAT_TF_alpha"/>
</dbReference>
<name>A0A3B3UR45_9TELE</name>
<keyword evidence="7" id="KW-0238">DNA-binding</keyword>
<dbReference type="FunFam" id="1.20.1050.20:FF:000001">
    <property type="entry name" value="Signal transducer and activator of transcription"/>
    <property type="match status" value="1"/>
</dbReference>
<sequence>MAQWCQLQMLDSKYLEQVDQLYDDSFPMDIRQYLSRWIESIDWDTVAVQDSLATIRFHDLLAQLDDQHSRFALESNFLQQHNFRKIKRNLQDRFQEDPVTMAMIISRNLKEEQKILVCAKEAELLIHPVGFCLNLIKGPVFLLQFMDQMLKNLEDLQDEYDFKMNTLKNRKQDGFWSTFPVEARRLTMRFVWQEVVSFLSELLNLTQSLIQDLINEELPEWKQRQQIACIGGPPNACVDQLQNWFTAVAESLQQVRQHLNKMLELEQKFTYENDPISQKKSHLENRALDLLKNLLSRYDSTAGAEDGRPVHREAPVRTKLFLVKLHEFNYQLKVKVNISKVKGNMASVSRFRKFNILGTNTKVMNMEESNGSLAAEFRHLVRNRNNV</sequence>
<dbReference type="Ensembl" id="ENSPLAT00000023907.1">
    <property type="protein sequence ID" value="ENSPLAP00000015298.1"/>
    <property type="gene ID" value="ENSPLAG00000019201.1"/>
</dbReference>
<evidence type="ECO:0000313" key="13">
    <source>
        <dbReference type="Proteomes" id="UP000261500"/>
    </source>
</evidence>
<dbReference type="InterPro" id="IPR013799">
    <property type="entry name" value="STAT_TF_prot_interaction"/>
</dbReference>
<dbReference type="GeneTree" id="ENSGT01050000244905"/>
<evidence type="ECO:0000256" key="4">
    <source>
        <dbReference type="ARBA" id="ARBA00022553"/>
    </source>
</evidence>
<dbReference type="GO" id="GO:0003700">
    <property type="term" value="F:DNA-binding transcription factor activity"/>
    <property type="evidence" value="ECO:0007669"/>
    <property type="project" value="InterPro"/>
</dbReference>
<organism evidence="12 13">
    <name type="scientific">Poecilia latipinna</name>
    <name type="common">sailfin molly</name>
    <dbReference type="NCBI Taxonomy" id="48699"/>
    <lineage>
        <taxon>Eukaryota</taxon>
        <taxon>Metazoa</taxon>
        <taxon>Chordata</taxon>
        <taxon>Craniata</taxon>
        <taxon>Vertebrata</taxon>
        <taxon>Euteleostomi</taxon>
        <taxon>Actinopterygii</taxon>
        <taxon>Neopterygii</taxon>
        <taxon>Teleostei</taxon>
        <taxon>Neoteleostei</taxon>
        <taxon>Acanthomorphata</taxon>
        <taxon>Ovalentaria</taxon>
        <taxon>Atherinomorphae</taxon>
        <taxon>Cyprinodontiformes</taxon>
        <taxon>Poeciliidae</taxon>
        <taxon>Poeciliinae</taxon>
        <taxon>Poecilia</taxon>
    </lineage>
</organism>
<evidence type="ECO:0000256" key="8">
    <source>
        <dbReference type="ARBA" id="ARBA00023163"/>
    </source>
</evidence>
<evidence type="ECO:0000256" key="3">
    <source>
        <dbReference type="ARBA" id="ARBA00022490"/>
    </source>
</evidence>
<dbReference type="InterPro" id="IPR015988">
    <property type="entry name" value="STAT_TF_CC"/>
</dbReference>
<keyword evidence="13" id="KW-1185">Reference proteome</keyword>
<keyword evidence="5" id="KW-0727">SH2 domain</keyword>
<accession>A0A3B3UR45</accession>
<dbReference type="InterPro" id="IPR008967">
    <property type="entry name" value="p53-like_TF_DNA-bd_sf"/>
</dbReference>
<dbReference type="InterPro" id="IPR001217">
    <property type="entry name" value="STAT"/>
</dbReference>
<dbReference type="Gene3D" id="2.60.40.630">
    <property type="entry name" value="STAT transcription factor, DNA-binding domain"/>
    <property type="match status" value="1"/>
</dbReference>
<dbReference type="AlphaFoldDB" id="A0A3B3UR45"/>
<dbReference type="SUPFAM" id="SSF48092">
    <property type="entry name" value="Transcription factor STAT-4 N-domain"/>
    <property type="match status" value="1"/>
</dbReference>
<evidence type="ECO:0000259" key="11">
    <source>
        <dbReference type="SMART" id="SM00964"/>
    </source>
</evidence>
<dbReference type="Proteomes" id="UP000261500">
    <property type="component" value="Unplaced"/>
</dbReference>
<dbReference type="SMART" id="SM00964">
    <property type="entry name" value="STAT_int"/>
    <property type="match status" value="1"/>
</dbReference>